<dbReference type="GO" id="GO:0007274">
    <property type="term" value="P:neuromuscular synaptic transmission"/>
    <property type="evidence" value="ECO:0007669"/>
    <property type="project" value="TreeGrafter"/>
</dbReference>
<dbReference type="AlphaFoldDB" id="A0A9D4IQV5"/>
<evidence type="ECO:0000313" key="10">
    <source>
        <dbReference type="EMBL" id="KAH3781729.1"/>
    </source>
</evidence>
<evidence type="ECO:0000259" key="8">
    <source>
        <dbReference type="PROSITE" id="PS50002"/>
    </source>
</evidence>
<dbReference type="PROSITE" id="PS50002">
    <property type="entry name" value="SH3"/>
    <property type="match status" value="2"/>
</dbReference>
<keyword evidence="11" id="KW-1185">Reference proteome</keyword>
<feature type="compositionally biased region" description="Low complexity" evidence="7">
    <location>
        <begin position="573"/>
        <end position="584"/>
    </location>
</feature>
<dbReference type="Pfam" id="PF00611">
    <property type="entry name" value="FCH"/>
    <property type="match status" value="1"/>
</dbReference>
<dbReference type="InterPro" id="IPR001060">
    <property type="entry name" value="FCH_dom"/>
</dbReference>
<dbReference type="Proteomes" id="UP000828390">
    <property type="component" value="Unassembled WGS sequence"/>
</dbReference>
<evidence type="ECO:0000313" key="11">
    <source>
        <dbReference type="Proteomes" id="UP000828390"/>
    </source>
</evidence>
<dbReference type="GO" id="GO:0031594">
    <property type="term" value="C:neuromuscular junction"/>
    <property type="evidence" value="ECO:0007669"/>
    <property type="project" value="TreeGrafter"/>
</dbReference>
<evidence type="ECO:0000256" key="3">
    <source>
        <dbReference type="ARBA" id="ARBA00023054"/>
    </source>
</evidence>
<dbReference type="SMART" id="SM00326">
    <property type="entry name" value="SH3"/>
    <property type="match status" value="2"/>
</dbReference>
<keyword evidence="3 5" id="KW-0175">Coiled coil</keyword>
<dbReference type="Pfam" id="PF07653">
    <property type="entry name" value="SH3_2"/>
    <property type="match status" value="1"/>
</dbReference>
<protein>
    <recommendedName>
        <fullName evidence="12">FCH and double SH3 domains protein 2</fullName>
    </recommendedName>
</protein>
<dbReference type="Pfam" id="PF14604">
    <property type="entry name" value="SH3_9"/>
    <property type="match status" value="1"/>
</dbReference>
<dbReference type="InterPro" id="IPR036028">
    <property type="entry name" value="SH3-like_dom_sf"/>
</dbReference>
<keyword evidence="1 4" id="KW-0728">SH3 domain</keyword>
<keyword evidence="2" id="KW-0597">Phosphoprotein</keyword>
<feature type="compositionally biased region" description="Polar residues" evidence="7">
    <location>
        <begin position="392"/>
        <end position="405"/>
    </location>
</feature>
<dbReference type="PANTHER" id="PTHR15735:SF21">
    <property type="entry name" value="PROTEIN NERVOUS WRECK"/>
    <property type="match status" value="1"/>
</dbReference>
<dbReference type="Gene3D" id="2.30.30.40">
    <property type="entry name" value="SH3 Domains"/>
    <property type="match status" value="2"/>
</dbReference>
<feature type="domain" description="F-BAR" evidence="9">
    <location>
        <begin position="1"/>
        <end position="249"/>
    </location>
</feature>
<dbReference type="EMBL" id="JAIWYP010000008">
    <property type="protein sequence ID" value="KAH3781729.1"/>
    <property type="molecule type" value="Genomic_DNA"/>
</dbReference>
<evidence type="ECO:0000256" key="4">
    <source>
        <dbReference type="PROSITE-ProRule" id="PRU00192"/>
    </source>
</evidence>
<dbReference type="GO" id="GO:0055037">
    <property type="term" value="C:recycling endosome"/>
    <property type="evidence" value="ECO:0007669"/>
    <property type="project" value="TreeGrafter"/>
</dbReference>
<reference evidence="10" key="1">
    <citation type="journal article" date="2019" name="bioRxiv">
        <title>The Genome of the Zebra Mussel, Dreissena polymorpha: A Resource for Invasive Species Research.</title>
        <authorList>
            <person name="McCartney M.A."/>
            <person name="Auch B."/>
            <person name="Kono T."/>
            <person name="Mallez S."/>
            <person name="Zhang Y."/>
            <person name="Obille A."/>
            <person name="Becker A."/>
            <person name="Abrahante J.E."/>
            <person name="Garbe J."/>
            <person name="Badalamenti J.P."/>
            <person name="Herman A."/>
            <person name="Mangelson H."/>
            <person name="Liachko I."/>
            <person name="Sullivan S."/>
            <person name="Sone E.D."/>
            <person name="Koren S."/>
            <person name="Silverstein K.A.T."/>
            <person name="Beckman K.B."/>
            <person name="Gohl D.M."/>
        </authorList>
    </citation>
    <scope>NUCLEOTIDE SEQUENCE</scope>
    <source>
        <strain evidence="10">Duluth1</strain>
        <tissue evidence="10">Whole animal</tissue>
    </source>
</reference>
<dbReference type="SUPFAM" id="SSF103657">
    <property type="entry name" value="BAR/IMD domain-like"/>
    <property type="match status" value="1"/>
</dbReference>
<dbReference type="InterPro" id="IPR027267">
    <property type="entry name" value="AH/BAR_dom_sf"/>
</dbReference>
<evidence type="ECO:0000256" key="2">
    <source>
        <dbReference type="ARBA" id="ARBA00022553"/>
    </source>
</evidence>
<dbReference type="InterPro" id="IPR031160">
    <property type="entry name" value="F_BAR_dom"/>
</dbReference>
<dbReference type="PRINTS" id="PR00452">
    <property type="entry name" value="SH3DOMAIN"/>
</dbReference>
<proteinExistence type="predicted"/>
<feature type="non-terminal residue" evidence="10">
    <location>
        <position position="1"/>
    </location>
</feature>
<feature type="coiled-coil region" evidence="6">
    <location>
        <begin position="340"/>
        <end position="367"/>
    </location>
</feature>
<organism evidence="10 11">
    <name type="scientific">Dreissena polymorpha</name>
    <name type="common">Zebra mussel</name>
    <name type="synonym">Mytilus polymorpha</name>
    <dbReference type="NCBI Taxonomy" id="45954"/>
    <lineage>
        <taxon>Eukaryota</taxon>
        <taxon>Metazoa</taxon>
        <taxon>Spiralia</taxon>
        <taxon>Lophotrochozoa</taxon>
        <taxon>Mollusca</taxon>
        <taxon>Bivalvia</taxon>
        <taxon>Autobranchia</taxon>
        <taxon>Heteroconchia</taxon>
        <taxon>Euheterodonta</taxon>
        <taxon>Imparidentia</taxon>
        <taxon>Neoheterodontei</taxon>
        <taxon>Myida</taxon>
        <taxon>Dreissenoidea</taxon>
        <taxon>Dreissenidae</taxon>
        <taxon>Dreissena</taxon>
    </lineage>
</organism>
<name>A0A9D4IQV5_DREPO</name>
<dbReference type="GO" id="GO:0030833">
    <property type="term" value="P:regulation of actin filament polymerization"/>
    <property type="evidence" value="ECO:0007669"/>
    <property type="project" value="TreeGrafter"/>
</dbReference>
<sequence>TFGRQRSLIEKEYAQSMLKLTGQLLKRDFQAMPDLSTEDGKEHRTAMAVWRVILEETDILAKKRLQAAEIYLDSISEPIKPLKTNKQQCLKKVMPQLTTMQGEVQQTVGEMVKTQKVYNVDEAQAYDARAKARDAEEKLNRKSKGIFTSLASLQKNYAKLKSRMESCESRSTDSRNEYLLCMAASNAHNVRYYSTDLPNLIEVLDGEIFERIQEYFAIYGNTAQEISCYENRSCNRIVEQTAMINRDFDLKCFLYNNNMFTNLVQYEFEPCMQDKCNRISKEYNGAHHLDKEARKWATKIAKETRSLKDLQKAVRVLGSGEKVSVSGSTEGITQDPEVRREELQQLIRQAETAKVKAEARIEALRQAGVDVEVWLSSVNIEGQSADEESDLQRTPSRTSIKTDSSGPIEDLEPTYTHYDDDDDFGDEPFDVTVGDYSLKSQSIRYPIRCRSIYDFQASQQDELDMAEGEELEIISGGEGDGWVRAKNSSGVIGLIPENYIVVLEEEGSTTAQSPVNRHSVTKGTTFIPSSADDADVGSPPPVSPSSPSFLPSIEVHQGEEEGEFPPPPPPPDSSQDVTSYSSSDMEVQQATMSNMSLPCGEGPWVRALYDYEGTSSEELSFVEGTLIRVLRKDENGIDDGFWEGELNGRVGVFPSLVVQELTGPDVMDFPSPLQSPPDYMPPPPVTITAATPETEHPPASPISLVPNGTDPEILEDSTVTDPSQVRKHVRFGGKDYLGDGDMFYIHRVRLEDGYDSMFDDEEEESIV</sequence>
<feature type="compositionally biased region" description="Polar residues" evidence="7">
    <location>
        <begin position="509"/>
        <end position="527"/>
    </location>
</feature>
<dbReference type="PANTHER" id="PTHR15735">
    <property type="entry name" value="FCH AND DOUBLE SH3 DOMAINS PROTEIN"/>
    <property type="match status" value="1"/>
</dbReference>
<feature type="region of interest" description="Disordered" evidence="7">
    <location>
        <begin position="690"/>
        <end position="709"/>
    </location>
</feature>
<evidence type="ECO:0000256" key="1">
    <source>
        <dbReference type="ARBA" id="ARBA00022443"/>
    </source>
</evidence>
<dbReference type="InterPro" id="IPR001452">
    <property type="entry name" value="SH3_domain"/>
</dbReference>
<accession>A0A9D4IQV5</accession>
<feature type="domain" description="SH3" evidence="8">
    <location>
        <begin position="600"/>
        <end position="663"/>
    </location>
</feature>
<comment type="caution">
    <text evidence="10">The sequence shown here is derived from an EMBL/GenBank/DDBJ whole genome shotgun (WGS) entry which is preliminary data.</text>
</comment>
<feature type="region of interest" description="Disordered" evidence="7">
    <location>
        <begin position="509"/>
        <end position="590"/>
    </location>
</feature>
<feature type="region of interest" description="Disordered" evidence="7">
    <location>
        <begin position="384"/>
        <end position="423"/>
    </location>
</feature>
<dbReference type="PROSITE" id="PS51741">
    <property type="entry name" value="F_BAR"/>
    <property type="match status" value="1"/>
</dbReference>
<evidence type="ECO:0008006" key="12">
    <source>
        <dbReference type="Google" id="ProtNLM"/>
    </source>
</evidence>
<evidence type="ECO:0000259" key="9">
    <source>
        <dbReference type="PROSITE" id="PS51741"/>
    </source>
</evidence>
<dbReference type="FunFam" id="2.30.30.40:FF:000033">
    <property type="entry name" value="FCH and double SH3 domains protein 2"/>
    <property type="match status" value="1"/>
</dbReference>
<feature type="domain" description="SH3" evidence="8">
    <location>
        <begin position="444"/>
        <end position="505"/>
    </location>
</feature>
<evidence type="ECO:0000256" key="5">
    <source>
        <dbReference type="PROSITE-ProRule" id="PRU01077"/>
    </source>
</evidence>
<reference evidence="10" key="2">
    <citation type="submission" date="2020-11" db="EMBL/GenBank/DDBJ databases">
        <authorList>
            <person name="McCartney M.A."/>
            <person name="Auch B."/>
            <person name="Kono T."/>
            <person name="Mallez S."/>
            <person name="Becker A."/>
            <person name="Gohl D.M."/>
            <person name="Silverstein K.A.T."/>
            <person name="Koren S."/>
            <person name="Bechman K.B."/>
            <person name="Herman A."/>
            <person name="Abrahante J.E."/>
            <person name="Garbe J."/>
        </authorList>
    </citation>
    <scope>NUCLEOTIDE SEQUENCE</scope>
    <source>
        <strain evidence="10">Duluth1</strain>
        <tissue evidence="10">Whole animal</tissue>
    </source>
</reference>
<gene>
    <name evidence="10" type="ORF">DPMN_159633</name>
</gene>
<dbReference type="SUPFAM" id="SSF50044">
    <property type="entry name" value="SH3-domain"/>
    <property type="match status" value="2"/>
</dbReference>
<dbReference type="GO" id="GO:0051130">
    <property type="term" value="P:positive regulation of cellular component organization"/>
    <property type="evidence" value="ECO:0007669"/>
    <property type="project" value="UniProtKB-ARBA"/>
</dbReference>
<dbReference type="Gene3D" id="1.20.1270.60">
    <property type="entry name" value="Arfaptin homology (AH) domain/BAR domain"/>
    <property type="match status" value="1"/>
</dbReference>
<evidence type="ECO:0000256" key="6">
    <source>
        <dbReference type="SAM" id="Coils"/>
    </source>
</evidence>
<dbReference type="CDD" id="cd11762">
    <property type="entry name" value="SH3_FCHSD_2"/>
    <property type="match status" value="1"/>
</dbReference>
<evidence type="ECO:0000256" key="7">
    <source>
        <dbReference type="SAM" id="MobiDB-lite"/>
    </source>
</evidence>